<evidence type="ECO:0000256" key="11">
    <source>
        <dbReference type="ARBA" id="ARBA00023136"/>
    </source>
</evidence>
<dbReference type="PRINTS" id="PR00344">
    <property type="entry name" value="BCTRLSENSOR"/>
</dbReference>
<keyword evidence="6" id="KW-0808">Transferase</keyword>
<evidence type="ECO:0000256" key="10">
    <source>
        <dbReference type="ARBA" id="ARBA00023012"/>
    </source>
</evidence>
<dbReference type="CDD" id="cd00075">
    <property type="entry name" value="HATPase"/>
    <property type="match status" value="1"/>
</dbReference>
<dbReference type="GO" id="GO:0016036">
    <property type="term" value="P:cellular response to phosphate starvation"/>
    <property type="evidence" value="ECO:0007669"/>
    <property type="project" value="TreeGrafter"/>
</dbReference>
<dbReference type="CDD" id="cd06225">
    <property type="entry name" value="HAMP"/>
    <property type="match status" value="1"/>
</dbReference>
<dbReference type="PANTHER" id="PTHR45453">
    <property type="entry name" value="PHOSPHATE REGULON SENSOR PROTEIN PHOR"/>
    <property type="match status" value="1"/>
</dbReference>
<gene>
    <name evidence="15" type="ORF">B0X71_19140</name>
</gene>
<evidence type="ECO:0000259" key="13">
    <source>
        <dbReference type="PROSITE" id="PS50109"/>
    </source>
</evidence>
<dbReference type="PROSITE" id="PS50109">
    <property type="entry name" value="HIS_KIN"/>
    <property type="match status" value="1"/>
</dbReference>
<evidence type="ECO:0000256" key="5">
    <source>
        <dbReference type="ARBA" id="ARBA00022553"/>
    </source>
</evidence>
<evidence type="ECO:0000256" key="9">
    <source>
        <dbReference type="ARBA" id="ARBA00022840"/>
    </source>
</evidence>
<keyword evidence="11 12" id="KW-0472">Membrane</keyword>
<keyword evidence="15" id="KW-0614">Plasmid</keyword>
<keyword evidence="9" id="KW-0067">ATP-binding</keyword>
<evidence type="ECO:0000256" key="1">
    <source>
        <dbReference type="ARBA" id="ARBA00000085"/>
    </source>
</evidence>
<dbReference type="InterPro" id="IPR003594">
    <property type="entry name" value="HATPase_dom"/>
</dbReference>
<dbReference type="SUPFAM" id="SSF55874">
    <property type="entry name" value="ATPase domain of HSP90 chaperone/DNA topoisomerase II/histidine kinase"/>
    <property type="match status" value="1"/>
</dbReference>
<dbReference type="FunFam" id="3.30.565.10:FF:000006">
    <property type="entry name" value="Sensor histidine kinase WalK"/>
    <property type="match status" value="1"/>
</dbReference>
<feature type="transmembrane region" description="Helical" evidence="12">
    <location>
        <begin position="162"/>
        <end position="184"/>
    </location>
</feature>
<proteinExistence type="predicted"/>
<comment type="catalytic activity">
    <reaction evidence="1">
        <text>ATP + protein L-histidine = ADP + protein N-phospho-L-histidine.</text>
        <dbReference type="EC" id="2.7.13.3"/>
    </reaction>
</comment>
<evidence type="ECO:0000256" key="3">
    <source>
        <dbReference type="ARBA" id="ARBA00012438"/>
    </source>
</evidence>
<keyword evidence="16" id="KW-1185">Reference proteome</keyword>
<keyword evidence="4" id="KW-1003">Cell membrane</keyword>
<evidence type="ECO:0000313" key="15">
    <source>
        <dbReference type="EMBL" id="AQQ55294.1"/>
    </source>
</evidence>
<evidence type="ECO:0000256" key="6">
    <source>
        <dbReference type="ARBA" id="ARBA00022679"/>
    </source>
</evidence>
<dbReference type="PROSITE" id="PS50885">
    <property type="entry name" value="HAMP"/>
    <property type="match status" value="1"/>
</dbReference>
<evidence type="ECO:0000256" key="2">
    <source>
        <dbReference type="ARBA" id="ARBA00004651"/>
    </source>
</evidence>
<dbReference type="CDD" id="cd00082">
    <property type="entry name" value="HisKA"/>
    <property type="match status" value="1"/>
</dbReference>
<dbReference type="FunFam" id="1.10.287.130:FF:000001">
    <property type="entry name" value="Two-component sensor histidine kinase"/>
    <property type="match status" value="1"/>
</dbReference>
<dbReference type="InterPro" id="IPR036097">
    <property type="entry name" value="HisK_dim/P_sf"/>
</dbReference>
<reference evidence="15 16" key="1">
    <citation type="submission" date="2017-02" db="EMBL/GenBank/DDBJ databases">
        <title>The complete genomic sequence of a novel cold adapted crude oil-degrading bacterium Planococcus qaidamina Y42.</title>
        <authorList>
            <person name="Yang R."/>
        </authorList>
    </citation>
    <scope>NUCLEOTIDE SEQUENCE [LARGE SCALE GENOMIC DNA]</scope>
    <source>
        <strain evidence="15 16">Y42</strain>
        <plasmid evidence="15 16">unnamed1</plasmid>
    </source>
</reference>
<organism evidence="15 16">
    <name type="scientific">Planococcus lenghuensis</name>
    <dbReference type="NCBI Taxonomy" id="2213202"/>
    <lineage>
        <taxon>Bacteria</taxon>
        <taxon>Bacillati</taxon>
        <taxon>Bacillota</taxon>
        <taxon>Bacilli</taxon>
        <taxon>Bacillales</taxon>
        <taxon>Caryophanaceae</taxon>
        <taxon>Planococcus</taxon>
    </lineage>
</organism>
<keyword evidence="10" id="KW-0902">Two-component regulatory system</keyword>
<dbReference type="InterPro" id="IPR003661">
    <property type="entry name" value="HisK_dim/P_dom"/>
</dbReference>
<dbReference type="PANTHER" id="PTHR45453:SF1">
    <property type="entry name" value="PHOSPHATE REGULON SENSOR PROTEIN PHOR"/>
    <property type="match status" value="1"/>
</dbReference>
<dbReference type="KEGG" id="pmar:B0X71_19140"/>
<keyword evidence="12" id="KW-0812">Transmembrane</keyword>
<protein>
    <recommendedName>
        <fullName evidence="3">histidine kinase</fullName>
        <ecNumber evidence="3">2.7.13.3</ecNumber>
    </recommendedName>
</protein>
<keyword evidence="5" id="KW-0597">Phosphoprotein</keyword>
<evidence type="ECO:0000313" key="16">
    <source>
        <dbReference type="Proteomes" id="UP000188184"/>
    </source>
</evidence>
<name>A0A1Q2L4J1_9BACL</name>
<dbReference type="EC" id="2.7.13.3" evidence="3"/>
<evidence type="ECO:0000256" key="8">
    <source>
        <dbReference type="ARBA" id="ARBA00022777"/>
    </source>
</evidence>
<sequence>MNKLSLKIGLLFFVFLLISEALLFFVLYNNLAHERVDEIMDNLLARGNTHSSVLEDNFNESTLTHVGMMESASDFIVIITDTSGNVIVNSDPIEPEMAQLVAHTDYRSVPAEGGIIEDRWEEMPYIATDSPITIDGAHQGHVFMFANTSTVRNTINYLSSQFFIMGLFTVLGTIVTVLLLSRFITLPLIKMKKATEQLSTGINNIELDTERKDELGDLAKSITRLSFDLERLKNERNEFLASISHELRTPLTYIKGYTDILSREGLADTAKNEYISIIQQETEQLTGLIKNLFELAKVDRNQFVINKRPVNLTKLIHSVIDMTRPAFTEKNVNLQVTCDSSITLHIDPERFQQVLLNLVDNAKKTSASGDCVRIEAVQTEQAVTITVTDEGEGIPAEDLPYIFDRLYRVEKSRSRKNGGTGLGLSIAKEIVESHGGNIEIQSKVQEGTRIQIQLKRGVPDDQSSIN</sequence>
<dbReference type="Pfam" id="PF00672">
    <property type="entry name" value="HAMP"/>
    <property type="match status" value="1"/>
</dbReference>
<dbReference type="GO" id="GO:0004721">
    <property type="term" value="F:phosphoprotein phosphatase activity"/>
    <property type="evidence" value="ECO:0007669"/>
    <property type="project" value="TreeGrafter"/>
</dbReference>
<dbReference type="GO" id="GO:0000155">
    <property type="term" value="F:phosphorelay sensor kinase activity"/>
    <property type="evidence" value="ECO:0007669"/>
    <property type="project" value="InterPro"/>
</dbReference>
<feature type="domain" description="HAMP" evidence="14">
    <location>
        <begin position="182"/>
        <end position="234"/>
    </location>
</feature>
<evidence type="ECO:0000256" key="4">
    <source>
        <dbReference type="ARBA" id="ARBA00022475"/>
    </source>
</evidence>
<keyword evidence="8 15" id="KW-0418">Kinase</keyword>
<dbReference type="SMART" id="SM00387">
    <property type="entry name" value="HATPase_c"/>
    <property type="match status" value="1"/>
</dbReference>
<keyword evidence="7" id="KW-0547">Nucleotide-binding</keyword>
<dbReference type="Pfam" id="PF00512">
    <property type="entry name" value="HisKA"/>
    <property type="match status" value="1"/>
</dbReference>
<dbReference type="GO" id="GO:0005524">
    <property type="term" value="F:ATP binding"/>
    <property type="evidence" value="ECO:0007669"/>
    <property type="project" value="UniProtKB-KW"/>
</dbReference>
<dbReference type="Gene3D" id="3.30.565.10">
    <property type="entry name" value="Histidine kinase-like ATPase, C-terminal domain"/>
    <property type="match status" value="1"/>
</dbReference>
<evidence type="ECO:0000256" key="7">
    <source>
        <dbReference type="ARBA" id="ARBA00022741"/>
    </source>
</evidence>
<dbReference type="AlphaFoldDB" id="A0A1Q2L4J1"/>
<dbReference type="GO" id="GO:0005886">
    <property type="term" value="C:plasma membrane"/>
    <property type="evidence" value="ECO:0007669"/>
    <property type="project" value="UniProtKB-SubCell"/>
</dbReference>
<dbReference type="EMBL" id="CP019641">
    <property type="protein sequence ID" value="AQQ55294.1"/>
    <property type="molecule type" value="Genomic_DNA"/>
</dbReference>
<dbReference type="InterPro" id="IPR003660">
    <property type="entry name" value="HAMP_dom"/>
</dbReference>
<feature type="domain" description="Histidine kinase" evidence="13">
    <location>
        <begin position="242"/>
        <end position="458"/>
    </location>
</feature>
<dbReference type="Proteomes" id="UP000188184">
    <property type="component" value="Plasmid unnamed1"/>
</dbReference>
<keyword evidence="12" id="KW-1133">Transmembrane helix</keyword>
<dbReference type="InterPro" id="IPR004358">
    <property type="entry name" value="Sig_transdc_His_kin-like_C"/>
</dbReference>
<evidence type="ECO:0000259" key="14">
    <source>
        <dbReference type="PROSITE" id="PS50885"/>
    </source>
</evidence>
<dbReference type="Pfam" id="PF02518">
    <property type="entry name" value="HATPase_c"/>
    <property type="match status" value="1"/>
</dbReference>
<accession>A0A1Q2L4J1</accession>
<dbReference type="SMART" id="SM00388">
    <property type="entry name" value="HisKA"/>
    <property type="match status" value="1"/>
</dbReference>
<dbReference type="InterPro" id="IPR036890">
    <property type="entry name" value="HATPase_C_sf"/>
</dbReference>
<dbReference type="InterPro" id="IPR005467">
    <property type="entry name" value="His_kinase_dom"/>
</dbReference>
<dbReference type="SUPFAM" id="SSF47384">
    <property type="entry name" value="Homodimeric domain of signal transducing histidine kinase"/>
    <property type="match status" value="1"/>
</dbReference>
<dbReference type="SMART" id="SM00304">
    <property type="entry name" value="HAMP"/>
    <property type="match status" value="1"/>
</dbReference>
<geneLocation type="plasmid" evidence="15 16">
    <name>unnamed1</name>
</geneLocation>
<dbReference type="InterPro" id="IPR050351">
    <property type="entry name" value="BphY/WalK/GraS-like"/>
</dbReference>
<evidence type="ECO:0000256" key="12">
    <source>
        <dbReference type="SAM" id="Phobius"/>
    </source>
</evidence>
<dbReference type="OrthoDB" id="9813151at2"/>
<dbReference type="RefSeq" id="WP_077591153.1">
    <property type="nucleotide sequence ID" value="NZ_CP019641.1"/>
</dbReference>
<dbReference type="SUPFAM" id="SSF158472">
    <property type="entry name" value="HAMP domain-like"/>
    <property type="match status" value="1"/>
</dbReference>
<dbReference type="Gene3D" id="1.10.287.130">
    <property type="match status" value="1"/>
</dbReference>
<dbReference type="Gene3D" id="6.10.340.10">
    <property type="match status" value="1"/>
</dbReference>
<comment type="subcellular location">
    <subcellularLocation>
        <location evidence="2">Cell membrane</location>
        <topology evidence="2">Multi-pass membrane protein</topology>
    </subcellularLocation>
</comment>